<dbReference type="SUPFAM" id="SSF56601">
    <property type="entry name" value="beta-lactamase/transpeptidase-like"/>
    <property type="match status" value="1"/>
</dbReference>
<evidence type="ECO:0000259" key="1">
    <source>
        <dbReference type="Pfam" id="PF00905"/>
    </source>
</evidence>
<proteinExistence type="predicted"/>
<dbReference type="InterPro" id="IPR050515">
    <property type="entry name" value="Beta-lactam/transpept"/>
</dbReference>
<name>A0A645D5D7_9ZZZZ</name>
<dbReference type="InterPro" id="IPR012338">
    <property type="entry name" value="Beta-lactam/transpept-like"/>
</dbReference>
<dbReference type="AlphaFoldDB" id="A0A645D5D7"/>
<dbReference type="Pfam" id="PF00905">
    <property type="entry name" value="Transpeptidase"/>
    <property type="match status" value="1"/>
</dbReference>
<dbReference type="InterPro" id="IPR001460">
    <property type="entry name" value="PCN-bd_Tpept"/>
</dbReference>
<gene>
    <name evidence="2" type="primary">spoVD_16</name>
    <name evidence="2" type="ORF">SDC9_130911</name>
</gene>
<evidence type="ECO:0000313" key="2">
    <source>
        <dbReference type="EMBL" id="MPM83842.1"/>
    </source>
</evidence>
<reference evidence="2" key="1">
    <citation type="submission" date="2019-08" db="EMBL/GenBank/DDBJ databases">
        <authorList>
            <person name="Kucharzyk K."/>
            <person name="Murdoch R.W."/>
            <person name="Higgins S."/>
            <person name="Loffler F."/>
        </authorList>
    </citation>
    <scope>NUCLEOTIDE SEQUENCE</scope>
</reference>
<dbReference type="GO" id="GO:0071555">
    <property type="term" value="P:cell wall organization"/>
    <property type="evidence" value="ECO:0007669"/>
    <property type="project" value="TreeGrafter"/>
</dbReference>
<dbReference type="Gene3D" id="3.40.710.10">
    <property type="entry name" value="DD-peptidase/beta-lactamase superfamily"/>
    <property type="match status" value="1"/>
</dbReference>
<feature type="domain" description="Penicillin-binding protein transpeptidase" evidence="1">
    <location>
        <begin position="3"/>
        <end position="268"/>
    </location>
</feature>
<protein>
    <submittedName>
        <fullName evidence="2">Stage V sporulation protein D</fullName>
    </submittedName>
</protein>
<accession>A0A645D5D7</accession>
<dbReference type="EMBL" id="VSSQ01032549">
    <property type="protein sequence ID" value="MPM83842.1"/>
    <property type="molecule type" value="Genomic_DNA"/>
</dbReference>
<sequence length="274" mass="29445">MAAYQPGSVFKLVVAAAALENEIVKPTDKFFDPGYIDINNLRFKGWDFERGGRGHITFAEAMAYSSNPVFIEVGLKIGAKKLIGFADKLGFGHRTKLDFDGESDGNLPDPDNIYPGELANFSIGQGAFEATPLQIVSLVSTIANDGIKVDPYIVSKLTLQDGTIVNTYSASRGMRVLSRKTALELRNMMTTVTQFGTGQEAYVSTVGSAGKTGSAETGHMDKNGQGINHAWFAGYAPLDNPQYAIVVFVEEGMSGGDIAAPIFREITEGIINSK</sequence>
<comment type="caution">
    <text evidence="2">The sequence shown here is derived from an EMBL/GenBank/DDBJ whole genome shotgun (WGS) entry which is preliminary data.</text>
</comment>
<dbReference type="GO" id="GO:0008658">
    <property type="term" value="F:penicillin binding"/>
    <property type="evidence" value="ECO:0007669"/>
    <property type="project" value="InterPro"/>
</dbReference>
<organism evidence="2">
    <name type="scientific">bioreactor metagenome</name>
    <dbReference type="NCBI Taxonomy" id="1076179"/>
    <lineage>
        <taxon>unclassified sequences</taxon>
        <taxon>metagenomes</taxon>
        <taxon>ecological metagenomes</taxon>
    </lineage>
</organism>
<dbReference type="PANTHER" id="PTHR30627">
    <property type="entry name" value="PEPTIDOGLYCAN D,D-TRANSPEPTIDASE"/>
    <property type="match status" value="1"/>
</dbReference>
<dbReference type="GO" id="GO:0005886">
    <property type="term" value="C:plasma membrane"/>
    <property type="evidence" value="ECO:0007669"/>
    <property type="project" value="TreeGrafter"/>
</dbReference>